<dbReference type="SUPFAM" id="SSF56988">
    <property type="entry name" value="Anthrax protective antigen"/>
    <property type="match status" value="1"/>
</dbReference>
<evidence type="ECO:0000256" key="1">
    <source>
        <dbReference type="ARBA" id="ARBA00005336"/>
    </source>
</evidence>
<dbReference type="InterPro" id="IPR036962">
    <property type="entry name" value="Glyco_hydro_3_N_sf"/>
</dbReference>
<dbReference type="Pfam" id="PF01915">
    <property type="entry name" value="Glyco_hydro_3_C"/>
    <property type="match status" value="1"/>
</dbReference>
<name>A0A4T2C962_9MICO</name>
<dbReference type="GO" id="GO:0004553">
    <property type="term" value="F:hydrolase activity, hydrolyzing O-glycosyl compounds"/>
    <property type="evidence" value="ECO:0007669"/>
    <property type="project" value="InterPro"/>
</dbReference>
<dbReference type="InterPro" id="IPR050288">
    <property type="entry name" value="Cellulose_deg_GH3"/>
</dbReference>
<dbReference type="InterPro" id="IPR002772">
    <property type="entry name" value="Glyco_hydro_3_C"/>
</dbReference>
<dbReference type="Gene3D" id="3.40.50.1700">
    <property type="entry name" value="Glycoside hydrolase family 3 C-terminal domain"/>
    <property type="match status" value="1"/>
</dbReference>
<dbReference type="SUPFAM" id="SSF51445">
    <property type="entry name" value="(Trans)glycosidases"/>
    <property type="match status" value="1"/>
</dbReference>
<dbReference type="AlphaFoldDB" id="A0A4T2C962"/>
<sequence length="781" mass="81002">MAKIGLRRILVSDGPSGVRGEVWDERSPSLSLPSATTLSSAWDNEMAGRYGAAAAVEARRKGVDVVLGPTINLHRSPLGGRHFEAFSEDPVLTAELAAAYVTGVQSNGVGATPKHFVANDSENDRFTIDVVVDDRALRELYLLAFEKSIVDSHAWLVMSSYNFINGVTASENDLLETPLNSEWGFDGVVISDWTGVRSIASANASQDLAMPGPVGAWGDALVAAVRAGEVDESSIDRKVLRLLQLAARVGALEGFEPAVAAPVLVEDGIAFVREAAAAGTVLLTNNGELPWNPSEIGSVAVIGHNAKYARSQGGGSATVIPEHVVSPLEGIRSALPGVPVSYSVGAVVQEGIAALPIETLTVTGTAEPGVLTRFLAADGTVLLSEVRQATSLIWFGGTAPIGESALLDITTTYTPAESGVIRLGFSAVGTGRVWVDGTLLVEDTVEAEGTDLGAAFLSPPSTSAPVSVEAGKPVDLRIEYEIAGGDGALSGALAFTFGVEPDDADPAALIAEAVEAARSAEVALVVVGTNSRVESEGYDRDSLALPGHQDALVRAVAAVNPRTVVVVNAGAPVLLPWQGDVAALLVGYFGGQEFGNAVADVLTGLVEPGGRLPTTWPAATADVPVLDTNQVDGKLVYAEGIHIGYRAWLKAGVTPAFEFGHGLGYTTFSTSDAAVTPTAVPGGDFEASLTVTNTGARAGKHVVQVYVSRPGSAVDRPVRWLVGFAPVELPAGASERVTVTVPVRLLAYWNDGWQYEAGTFAVSIGTSVGTLPHTEEVELLS</sequence>
<dbReference type="SUPFAM" id="SSF52279">
    <property type="entry name" value="Beta-D-glucan exohydrolase, C-terminal domain"/>
    <property type="match status" value="1"/>
</dbReference>
<feature type="domain" description="PA14" evidence="3">
    <location>
        <begin position="365"/>
        <end position="514"/>
    </location>
</feature>
<dbReference type="Pfam" id="PF00933">
    <property type="entry name" value="Glyco_hydro_3"/>
    <property type="match status" value="1"/>
</dbReference>
<dbReference type="PANTHER" id="PTHR42715">
    <property type="entry name" value="BETA-GLUCOSIDASE"/>
    <property type="match status" value="1"/>
</dbReference>
<dbReference type="InterPro" id="IPR036881">
    <property type="entry name" value="Glyco_hydro_3_C_sf"/>
</dbReference>
<dbReference type="Gene3D" id="3.20.20.300">
    <property type="entry name" value="Glycoside hydrolase, family 3, N-terminal domain"/>
    <property type="match status" value="1"/>
</dbReference>
<evidence type="ECO:0000313" key="5">
    <source>
        <dbReference type="Proteomes" id="UP000306192"/>
    </source>
</evidence>
<dbReference type="InterPro" id="IPR017853">
    <property type="entry name" value="GH"/>
</dbReference>
<dbReference type="Gene3D" id="2.60.40.10">
    <property type="entry name" value="Immunoglobulins"/>
    <property type="match status" value="1"/>
</dbReference>
<evidence type="ECO:0000259" key="3">
    <source>
        <dbReference type="PROSITE" id="PS51820"/>
    </source>
</evidence>
<dbReference type="Proteomes" id="UP000306192">
    <property type="component" value="Unassembled WGS sequence"/>
</dbReference>
<dbReference type="PANTHER" id="PTHR42715:SF10">
    <property type="entry name" value="BETA-GLUCOSIDASE"/>
    <property type="match status" value="1"/>
</dbReference>
<evidence type="ECO:0000313" key="4">
    <source>
        <dbReference type="EMBL" id="TIH41005.1"/>
    </source>
</evidence>
<dbReference type="InterPro" id="IPR026891">
    <property type="entry name" value="Fn3-like"/>
</dbReference>
<keyword evidence="2 4" id="KW-0378">Hydrolase</keyword>
<organism evidence="4 5">
    <name type="scientific">Subtercola vilae</name>
    <dbReference type="NCBI Taxonomy" id="2056433"/>
    <lineage>
        <taxon>Bacteria</taxon>
        <taxon>Bacillati</taxon>
        <taxon>Actinomycetota</taxon>
        <taxon>Actinomycetes</taxon>
        <taxon>Micrococcales</taxon>
        <taxon>Microbacteriaceae</taxon>
        <taxon>Subtercola</taxon>
    </lineage>
</organism>
<dbReference type="OrthoDB" id="3187421at2"/>
<dbReference type="RefSeq" id="WP_136640345.1">
    <property type="nucleotide sequence ID" value="NZ_QYRT01000001.1"/>
</dbReference>
<comment type="caution">
    <text evidence="4">The sequence shown here is derived from an EMBL/GenBank/DDBJ whole genome shotgun (WGS) entry which is preliminary data.</text>
</comment>
<dbReference type="SMART" id="SM00758">
    <property type="entry name" value="PA14"/>
    <property type="match status" value="1"/>
</dbReference>
<dbReference type="PRINTS" id="PR00133">
    <property type="entry name" value="GLHYDRLASE3"/>
</dbReference>
<dbReference type="InterPro" id="IPR037524">
    <property type="entry name" value="PA14/GLEYA"/>
</dbReference>
<dbReference type="EMBL" id="QYRT01000001">
    <property type="protein sequence ID" value="TIH41005.1"/>
    <property type="molecule type" value="Genomic_DNA"/>
</dbReference>
<dbReference type="InterPro" id="IPR011658">
    <property type="entry name" value="PA14_dom"/>
</dbReference>
<dbReference type="Pfam" id="PF14310">
    <property type="entry name" value="Fn3-like"/>
    <property type="match status" value="1"/>
</dbReference>
<dbReference type="InterPro" id="IPR001764">
    <property type="entry name" value="Glyco_hydro_3_N"/>
</dbReference>
<gene>
    <name evidence="4" type="ORF">D4765_00405</name>
</gene>
<dbReference type="SMART" id="SM01217">
    <property type="entry name" value="Fn3_like"/>
    <property type="match status" value="1"/>
</dbReference>
<reference evidence="4 5" key="1">
    <citation type="journal article" date="2019" name="Microorganisms">
        <title>Systematic Affiliation and Genome Analysis of Subtercola vilae DB165(T) with Particular Emphasis on Cold Adaptation of an Isolate from a High-Altitude Cold Volcano Lake.</title>
        <authorList>
            <person name="Villalobos A.S."/>
            <person name="Wiese J."/>
            <person name="Imhoff J.F."/>
            <person name="Dorador C."/>
            <person name="Keller A."/>
            <person name="Hentschel U."/>
        </authorList>
    </citation>
    <scope>NUCLEOTIDE SEQUENCE [LARGE SCALE GENOMIC DNA]</scope>
    <source>
        <strain evidence="4 5">DB165</strain>
    </source>
</reference>
<dbReference type="PROSITE" id="PS51820">
    <property type="entry name" value="PA14"/>
    <property type="match status" value="1"/>
</dbReference>
<dbReference type="Pfam" id="PF07691">
    <property type="entry name" value="PA14"/>
    <property type="match status" value="1"/>
</dbReference>
<comment type="similarity">
    <text evidence="1">Belongs to the glycosyl hydrolase 3 family.</text>
</comment>
<keyword evidence="5" id="KW-1185">Reference proteome</keyword>
<protein>
    <submittedName>
        <fullName evidence="4">Glycosyl hydrolase</fullName>
    </submittedName>
</protein>
<accession>A0A4T2C962</accession>
<dbReference type="InterPro" id="IPR013783">
    <property type="entry name" value="Ig-like_fold"/>
</dbReference>
<proteinExistence type="inferred from homology"/>
<dbReference type="GO" id="GO:0005975">
    <property type="term" value="P:carbohydrate metabolic process"/>
    <property type="evidence" value="ECO:0007669"/>
    <property type="project" value="InterPro"/>
</dbReference>
<dbReference type="Gene3D" id="2.60.120.260">
    <property type="entry name" value="Galactose-binding domain-like"/>
    <property type="match status" value="1"/>
</dbReference>
<evidence type="ECO:0000256" key="2">
    <source>
        <dbReference type="ARBA" id="ARBA00022801"/>
    </source>
</evidence>